<evidence type="ECO:0000256" key="2">
    <source>
        <dbReference type="ARBA" id="ARBA00022448"/>
    </source>
</evidence>
<keyword evidence="3" id="KW-0812">Transmembrane</keyword>
<dbReference type="InterPro" id="IPR004752">
    <property type="entry name" value="AmpG_permease/AT-1"/>
</dbReference>
<evidence type="ECO:0000256" key="5">
    <source>
        <dbReference type="ARBA" id="ARBA00023136"/>
    </source>
</evidence>
<feature type="compositionally biased region" description="Polar residues" evidence="6">
    <location>
        <begin position="1"/>
        <end position="16"/>
    </location>
</feature>
<keyword evidence="2" id="KW-0813">Transport</keyword>
<keyword evidence="4" id="KW-1133">Transmembrane helix</keyword>
<dbReference type="OrthoDB" id="6415790at2759"/>
<organism evidence="7 8">
    <name type="scientific">Euroglyphus maynei</name>
    <name type="common">Mayne's house dust mite</name>
    <dbReference type="NCBI Taxonomy" id="6958"/>
    <lineage>
        <taxon>Eukaryota</taxon>
        <taxon>Metazoa</taxon>
        <taxon>Ecdysozoa</taxon>
        <taxon>Arthropoda</taxon>
        <taxon>Chelicerata</taxon>
        <taxon>Arachnida</taxon>
        <taxon>Acari</taxon>
        <taxon>Acariformes</taxon>
        <taxon>Sarcoptiformes</taxon>
        <taxon>Astigmata</taxon>
        <taxon>Psoroptidia</taxon>
        <taxon>Analgoidea</taxon>
        <taxon>Pyroglyphidae</taxon>
        <taxon>Pyroglyphinae</taxon>
        <taxon>Euroglyphus</taxon>
    </lineage>
</organism>
<name>A0A1Y3AP79_EURMA</name>
<dbReference type="AlphaFoldDB" id="A0A1Y3AP79"/>
<feature type="region of interest" description="Disordered" evidence="6">
    <location>
        <begin position="1"/>
        <end position="37"/>
    </location>
</feature>
<comment type="subcellular location">
    <subcellularLocation>
        <location evidence="1">Membrane</location>
        <topology evidence="1">Multi-pass membrane protein</topology>
    </subcellularLocation>
</comment>
<evidence type="ECO:0000256" key="1">
    <source>
        <dbReference type="ARBA" id="ARBA00004141"/>
    </source>
</evidence>
<accession>A0A1Y3AP79</accession>
<evidence type="ECO:0000256" key="6">
    <source>
        <dbReference type="SAM" id="MobiDB-lite"/>
    </source>
</evidence>
<dbReference type="PANTHER" id="PTHR12778:SF10">
    <property type="entry name" value="MAJOR FACILITATOR SUPERFAMILY DOMAIN-CONTAINING PROTEIN 3"/>
    <property type="match status" value="1"/>
</dbReference>
<dbReference type="EMBL" id="MUJZ01066522">
    <property type="protein sequence ID" value="OTF70249.1"/>
    <property type="molecule type" value="Genomic_DNA"/>
</dbReference>
<dbReference type="GO" id="GO:0016020">
    <property type="term" value="C:membrane"/>
    <property type="evidence" value="ECO:0007669"/>
    <property type="project" value="UniProtKB-SubCell"/>
</dbReference>
<dbReference type="PANTHER" id="PTHR12778">
    <property type="entry name" value="SOLUTE CARRIER FAMILY 33 ACETYL-COA TRANSPORTER -RELATED"/>
    <property type="match status" value="1"/>
</dbReference>
<gene>
    <name evidence="7" type="ORF">BLA29_011020</name>
</gene>
<dbReference type="Proteomes" id="UP000194236">
    <property type="component" value="Unassembled WGS sequence"/>
</dbReference>
<keyword evidence="8" id="KW-1185">Reference proteome</keyword>
<reference evidence="7 8" key="1">
    <citation type="submission" date="2017-03" db="EMBL/GenBank/DDBJ databases">
        <title>Genome Survey of Euroglyphus maynei.</title>
        <authorList>
            <person name="Arlian L.G."/>
            <person name="Morgan M.S."/>
            <person name="Rider S.D."/>
        </authorList>
    </citation>
    <scope>NUCLEOTIDE SEQUENCE [LARGE SCALE GENOMIC DNA]</scope>
    <source>
        <strain evidence="7">Arlian Lab</strain>
        <tissue evidence="7">Whole body</tissue>
    </source>
</reference>
<evidence type="ECO:0000313" key="7">
    <source>
        <dbReference type="EMBL" id="OTF70249.1"/>
    </source>
</evidence>
<evidence type="ECO:0000256" key="4">
    <source>
        <dbReference type="ARBA" id="ARBA00022989"/>
    </source>
</evidence>
<comment type="caution">
    <text evidence="7">The sequence shown here is derived from an EMBL/GenBank/DDBJ whole genome shotgun (WGS) entry which is preliminary data.</text>
</comment>
<feature type="non-terminal residue" evidence="7">
    <location>
        <position position="1"/>
    </location>
</feature>
<sequence length="113" mass="12515">LLIDDASSNGFSNFPASKSSSKSKSLNQQTPTPTTKLSPNECTILLGLLYFIQGFPYGFQDKLIPLLLIIKGHSPSTIGFIRLLLLPWLMKALFAPLIDMVNFQAKNFSKLKL</sequence>
<keyword evidence="5" id="KW-0472">Membrane</keyword>
<proteinExistence type="predicted"/>
<protein>
    <submittedName>
        <fullName evidence="7">Uncharacterized protein</fullName>
    </submittedName>
</protein>
<feature type="compositionally biased region" description="Polar residues" evidence="6">
    <location>
        <begin position="26"/>
        <end position="37"/>
    </location>
</feature>
<evidence type="ECO:0000256" key="3">
    <source>
        <dbReference type="ARBA" id="ARBA00022692"/>
    </source>
</evidence>
<evidence type="ECO:0000313" key="8">
    <source>
        <dbReference type="Proteomes" id="UP000194236"/>
    </source>
</evidence>